<protein>
    <recommendedName>
        <fullName evidence="1">Molybdopterin-guanine dinucleotide biosynthesis protein B (MobB) domain-containing protein</fullName>
    </recommendedName>
</protein>
<dbReference type="PANTHER" id="PTHR40072">
    <property type="entry name" value="MOLYBDOPTERIN-GUANINE DINUCLEOTIDE BIOSYNTHESIS ADAPTER PROTEIN-RELATED"/>
    <property type="match status" value="1"/>
</dbReference>
<dbReference type="InterPro" id="IPR004435">
    <property type="entry name" value="MobB_dom"/>
</dbReference>
<dbReference type="AlphaFoldDB" id="A0A3B0REM1"/>
<dbReference type="NCBIfam" id="TIGR00176">
    <property type="entry name" value="mobB"/>
    <property type="match status" value="1"/>
</dbReference>
<name>A0A3B0REM1_9ZZZZ</name>
<organism evidence="2">
    <name type="scientific">hydrothermal vent metagenome</name>
    <dbReference type="NCBI Taxonomy" id="652676"/>
    <lineage>
        <taxon>unclassified sequences</taxon>
        <taxon>metagenomes</taxon>
        <taxon>ecological metagenomes</taxon>
    </lineage>
</organism>
<evidence type="ECO:0000313" key="2">
    <source>
        <dbReference type="EMBL" id="VAV83133.1"/>
    </source>
</evidence>
<gene>
    <name evidence="2" type="ORF">MNBD_DELTA01-274</name>
</gene>
<evidence type="ECO:0000259" key="1">
    <source>
        <dbReference type="Pfam" id="PF03205"/>
    </source>
</evidence>
<sequence>MMKPPLISLVGLSGSGKTTIVVKLVEYFANAGFRVGTIKHSCHPHPLDAKGKDSWRHKEAGAERTLFVGPERMQLVADVESELSPVELAGDLLKDMELVIVEGFLQSNTPKIEVVRSERSLEPVSTPENGLLAIVSDIAADKLPEYPGHEIPRIEINDIEAIAEFIKGHLGLAEPDGKS</sequence>
<dbReference type="Pfam" id="PF03205">
    <property type="entry name" value="MobB"/>
    <property type="match status" value="1"/>
</dbReference>
<proteinExistence type="predicted"/>
<feature type="domain" description="Molybdopterin-guanine dinucleotide biosynthesis protein B (MobB)" evidence="1">
    <location>
        <begin position="7"/>
        <end position="137"/>
    </location>
</feature>
<dbReference type="EMBL" id="UOEA01000036">
    <property type="protein sequence ID" value="VAV83133.1"/>
    <property type="molecule type" value="Genomic_DNA"/>
</dbReference>
<dbReference type="PANTHER" id="PTHR40072:SF1">
    <property type="entry name" value="MOLYBDOPTERIN-GUANINE DINUCLEOTIDE BIOSYNTHESIS ADAPTER PROTEIN"/>
    <property type="match status" value="1"/>
</dbReference>
<dbReference type="GO" id="GO:0005525">
    <property type="term" value="F:GTP binding"/>
    <property type="evidence" value="ECO:0007669"/>
    <property type="project" value="InterPro"/>
</dbReference>
<dbReference type="InterPro" id="IPR027417">
    <property type="entry name" value="P-loop_NTPase"/>
</dbReference>
<dbReference type="SUPFAM" id="SSF52540">
    <property type="entry name" value="P-loop containing nucleoside triphosphate hydrolases"/>
    <property type="match status" value="1"/>
</dbReference>
<dbReference type="Gene3D" id="3.40.50.300">
    <property type="entry name" value="P-loop containing nucleotide triphosphate hydrolases"/>
    <property type="match status" value="1"/>
</dbReference>
<dbReference type="InterPro" id="IPR052539">
    <property type="entry name" value="MGD_biosynthesis_adapter"/>
</dbReference>
<accession>A0A3B0REM1</accession>
<dbReference type="CDD" id="cd03116">
    <property type="entry name" value="MobB"/>
    <property type="match status" value="1"/>
</dbReference>
<reference evidence="2" key="1">
    <citation type="submission" date="2018-06" db="EMBL/GenBank/DDBJ databases">
        <authorList>
            <person name="Zhirakovskaya E."/>
        </authorList>
    </citation>
    <scope>NUCLEOTIDE SEQUENCE</scope>
</reference>
<dbReference type="GO" id="GO:0006777">
    <property type="term" value="P:Mo-molybdopterin cofactor biosynthetic process"/>
    <property type="evidence" value="ECO:0007669"/>
    <property type="project" value="InterPro"/>
</dbReference>